<name>B0DA69_LACBS</name>
<feature type="compositionally biased region" description="Low complexity" evidence="4">
    <location>
        <begin position="600"/>
        <end position="629"/>
    </location>
</feature>
<evidence type="ECO:0000313" key="7">
    <source>
        <dbReference type="Proteomes" id="UP000001194"/>
    </source>
</evidence>
<dbReference type="GO" id="GO:0016973">
    <property type="term" value="P:poly(A)+ mRNA export from nucleus"/>
    <property type="evidence" value="ECO:0007669"/>
    <property type="project" value="TreeGrafter"/>
</dbReference>
<dbReference type="Proteomes" id="UP000001194">
    <property type="component" value="Unassembled WGS sequence"/>
</dbReference>
<dbReference type="PANTHER" id="PTHR46010">
    <property type="entry name" value="PROTEIN IWS1 HOMOLOG"/>
    <property type="match status" value="1"/>
</dbReference>
<dbReference type="InterPro" id="IPR035441">
    <property type="entry name" value="TFIIS/LEDGF_dom_sf"/>
</dbReference>
<feature type="compositionally biased region" description="Basic residues" evidence="4">
    <location>
        <begin position="64"/>
        <end position="73"/>
    </location>
</feature>
<dbReference type="OrthoDB" id="21124at2759"/>
<dbReference type="GeneID" id="6076504"/>
<dbReference type="Gene3D" id="1.20.930.10">
    <property type="entry name" value="Conserved domain common to transcription factors TFIIS, elongin A, CRSP70"/>
    <property type="match status" value="1"/>
</dbReference>
<dbReference type="STRING" id="486041.B0DA69"/>
<feature type="region of interest" description="Disordered" evidence="4">
    <location>
        <begin position="905"/>
        <end position="936"/>
    </location>
</feature>
<comment type="function">
    <text evidence="1">Transcription factor involved in RNA polymerase II transcription regulation. May function in both SPT15/TBP post-recruitment and recruitment steps of transcription.</text>
</comment>
<proteinExistence type="inferred from homology"/>
<feature type="region of interest" description="Disordered" evidence="4">
    <location>
        <begin position="396"/>
        <end position="419"/>
    </location>
</feature>
<feature type="compositionally biased region" description="Polar residues" evidence="4">
    <location>
        <begin position="839"/>
        <end position="858"/>
    </location>
</feature>
<feature type="compositionally biased region" description="Low complexity" evidence="4">
    <location>
        <begin position="750"/>
        <end position="770"/>
    </location>
</feature>
<dbReference type="AlphaFoldDB" id="B0DA69"/>
<protein>
    <submittedName>
        <fullName evidence="6">Predicted protein</fullName>
    </submittedName>
</protein>
<gene>
    <name evidence="6" type="ORF">LACBIDRAFT_326951</name>
</gene>
<dbReference type="Pfam" id="PF08711">
    <property type="entry name" value="Med26"/>
    <property type="match status" value="1"/>
</dbReference>
<feature type="compositionally biased region" description="Acidic residues" evidence="4">
    <location>
        <begin position="44"/>
        <end position="57"/>
    </location>
</feature>
<evidence type="ECO:0000259" key="5">
    <source>
        <dbReference type="PROSITE" id="PS51319"/>
    </source>
</evidence>
<keyword evidence="7" id="KW-1185">Reference proteome</keyword>
<evidence type="ECO:0000313" key="6">
    <source>
        <dbReference type="EMBL" id="EDR08471.1"/>
    </source>
</evidence>
<dbReference type="InterPro" id="IPR051037">
    <property type="entry name" value="RNAPII_TF_IWS1"/>
</dbReference>
<feature type="compositionally biased region" description="Polar residues" evidence="4">
    <location>
        <begin position="404"/>
        <end position="413"/>
    </location>
</feature>
<accession>B0DA69</accession>
<comment type="subcellular location">
    <subcellularLocation>
        <location evidence="3">Nucleus</location>
    </subcellularLocation>
</comment>
<feature type="region of interest" description="Disordered" evidence="4">
    <location>
        <begin position="571"/>
        <end position="644"/>
    </location>
</feature>
<dbReference type="RefSeq" id="XP_001880696.1">
    <property type="nucleotide sequence ID" value="XM_001880661.1"/>
</dbReference>
<dbReference type="GO" id="GO:0005634">
    <property type="term" value="C:nucleus"/>
    <property type="evidence" value="ECO:0007669"/>
    <property type="project" value="UniProtKB-SubCell"/>
</dbReference>
<dbReference type="PROSITE" id="PS51319">
    <property type="entry name" value="TFIIS_N"/>
    <property type="match status" value="1"/>
</dbReference>
<evidence type="ECO:0000256" key="1">
    <source>
        <dbReference type="ARBA" id="ARBA00037349"/>
    </source>
</evidence>
<feature type="compositionally biased region" description="Basic residues" evidence="4">
    <location>
        <begin position="110"/>
        <end position="121"/>
    </location>
</feature>
<feature type="domain" description="TFIIS N-terminal" evidence="5">
    <location>
        <begin position="189"/>
        <end position="267"/>
    </location>
</feature>
<feature type="compositionally biased region" description="Pro residues" evidence="4">
    <location>
        <begin position="674"/>
        <end position="683"/>
    </location>
</feature>
<feature type="compositionally biased region" description="Basic and acidic residues" evidence="4">
    <location>
        <begin position="74"/>
        <end position="83"/>
    </location>
</feature>
<dbReference type="EMBL" id="DS547101">
    <property type="protein sequence ID" value="EDR08471.1"/>
    <property type="molecule type" value="Genomic_DNA"/>
</dbReference>
<evidence type="ECO:0000256" key="2">
    <source>
        <dbReference type="ARBA" id="ARBA00037992"/>
    </source>
</evidence>
<dbReference type="InterPro" id="IPR017923">
    <property type="entry name" value="TFIIS_N"/>
</dbReference>
<evidence type="ECO:0000256" key="3">
    <source>
        <dbReference type="PROSITE-ProRule" id="PRU00649"/>
    </source>
</evidence>
<comment type="similarity">
    <text evidence="2">Belongs to the IWS1 family.</text>
</comment>
<feature type="region of interest" description="Disordered" evidence="4">
    <location>
        <begin position="670"/>
        <end position="893"/>
    </location>
</feature>
<dbReference type="HOGENOM" id="CLU_326233_0_0_1"/>
<dbReference type="InParanoid" id="B0DA69"/>
<dbReference type="PANTHER" id="PTHR46010:SF1">
    <property type="entry name" value="PROTEIN IWS1 HOMOLOG"/>
    <property type="match status" value="1"/>
</dbReference>
<dbReference type="KEGG" id="lbc:LACBIDRAFT_326951"/>
<evidence type="ECO:0000256" key="4">
    <source>
        <dbReference type="SAM" id="MobiDB-lite"/>
    </source>
</evidence>
<feature type="compositionally biased region" description="Basic and acidic residues" evidence="4">
    <location>
        <begin position="807"/>
        <end position="816"/>
    </location>
</feature>
<organism evidence="7">
    <name type="scientific">Laccaria bicolor (strain S238N-H82 / ATCC MYA-4686)</name>
    <name type="common">Bicoloured deceiver</name>
    <name type="synonym">Laccaria laccata var. bicolor</name>
    <dbReference type="NCBI Taxonomy" id="486041"/>
    <lineage>
        <taxon>Eukaryota</taxon>
        <taxon>Fungi</taxon>
        <taxon>Dikarya</taxon>
        <taxon>Basidiomycota</taxon>
        <taxon>Agaricomycotina</taxon>
        <taxon>Agaricomycetes</taxon>
        <taxon>Agaricomycetidae</taxon>
        <taxon>Agaricales</taxon>
        <taxon>Agaricineae</taxon>
        <taxon>Hydnangiaceae</taxon>
        <taxon>Laccaria</taxon>
    </lineage>
</organism>
<keyword evidence="3" id="KW-0539">Nucleus</keyword>
<feature type="compositionally biased region" description="Basic and acidic residues" evidence="4">
    <location>
        <begin position="1"/>
        <end position="10"/>
    </location>
</feature>
<reference evidence="6 7" key="1">
    <citation type="journal article" date="2008" name="Nature">
        <title>The genome of Laccaria bicolor provides insights into mycorrhizal symbiosis.</title>
        <authorList>
            <person name="Martin F."/>
            <person name="Aerts A."/>
            <person name="Ahren D."/>
            <person name="Brun A."/>
            <person name="Danchin E.G.J."/>
            <person name="Duchaussoy F."/>
            <person name="Gibon J."/>
            <person name="Kohler A."/>
            <person name="Lindquist E."/>
            <person name="Pereda V."/>
            <person name="Salamov A."/>
            <person name="Shapiro H.J."/>
            <person name="Wuyts J."/>
            <person name="Blaudez D."/>
            <person name="Buee M."/>
            <person name="Brokstein P."/>
            <person name="Canbaeck B."/>
            <person name="Cohen D."/>
            <person name="Courty P.E."/>
            <person name="Coutinho P.M."/>
            <person name="Delaruelle C."/>
            <person name="Detter J.C."/>
            <person name="Deveau A."/>
            <person name="DiFazio S."/>
            <person name="Duplessis S."/>
            <person name="Fraissinet-Tachet L."/>
            <person name="Lucic E."/>
            <person name="Frey-Klett P."/>
            <person name="Fourrey C."/>
            <person name="Feussner I."/>
            <person name="Gay G."/>
            <person name="Grimwood J."/>
            <person name="Hoegger P.J."/>
            <person name="Jain P."/>
            <person name="Kilaru S."/>
            <person name="Labbe J."/>
            <person name="Lin Y.C."/>
            <person name="Legue V."/>
            <person name="Le Tacon F."/>
            <person name="Marmeisse R."/>
            <person name="Melayah D."/>
            <person name="Montanini B."/>
            <person name="Muratet M."/>
            <person name="Nehls U."/>
            <person name="Niculita-Hirzel H."/>
            <person name="Oudot-Le Secq M.P."/>
            <person name="Peter M."/>
            <person name="Quesneville H."/>
            <person name="Rajashekar B."/>
            <person name="Reich M."/>
            <person name="Rouhier N."/>
            <person name="Schmutz J."/>
            <person name="Yin T."/>
            <person name="Chalot M."/>
            <person name="Henrissat B."/>
            <person name="Kuees U."/>
            <person name="Lucas S."/>
            <person name="Van de Peer Y."/>
            <person name="Podila G.K."/>
            <person name="Polle A."/>
            <person name="Pukkila P.J."/>
            <person name="Richardson P.M."/>
            <person name="Rouze P."/>
            <person name="Sanders I.R."/>
            <person name="Stajich J.E."/>
            <person name="Tunlid A."/>
            <person name="Tuskan G."/>
            <person name="Grigoriev I.V."/>
        </authorList>
    </citation>
    <scope>NUCLEOTIDE SEQUENCE [LARGE SCALE GENOMIC DNA]</scope>
    <source>
        <strain evidence="7">S238N-H82 / ATCC MYA-4686</strain>
    </source>
</reference>
<feature type="region of interest" description="Disordered" evidence="4">
    <location>
        <begin position="1"/>
        <end position="128"/>
    </location>
</feature>
<feature type="compositionally biased region" description="Acidic residues" evidence="4">
    <location>
        <begin position="913"/>
        <end position="922"/>
    </location>
</feature>
<sequence>MDRNELEREVFGGSESELSSDEDEDLQPQLQQKELPRAVKPPVDDYESSGGDSDDDYEQQRPVKPTKKKRLSKKGPEDAERRPVQRKRKRKQPVEVDLSELPPEQEAILKPKKAARQRKKKANEESLDSFADDEVARLRETMNAAADEDIRANSEKQPATAKLKLLPEAMETLRKVALAQSMIDNNLLEAVRRWLEPLPDRSLPALNIQRELFNIIRKMEFIDSAVLKESGLGRVVLFYTKCKRVTGDIGRIANELVSTWSRPIIKRSASYRDRVVPVAQEGGDVDMRAGERLNAILARAKEGEKGRVKQNAVMIPQRELGSYTVAPKMNGGIGRVNVSVDVDIERRRKNAERLRSLTRKLINLVSLSINLINMQTRRSTRVSPLAIVLPHPPLPHRRSSRLSANSAPQTPRSCGSPIFFASNNRKSTDSWNSSNADDMEYDWKPEQVLLLSRTLDALPAHLVTPFNGPIPPSNLLDKIARGVSQAKGPADWPHSLRATRVKIIELCRAKAREEEQQRKVIEEEVEVPYYHDGEENHLRDGIQSRRPLYRQSSMDFIQIDAKENDNIAKLSNRLQRTDRNNPTYHPYSRTRSPLHRRDTSPPLLSDLPSLINPSTPSSSTLTSLSSLSSHPRALRRTTSSLSSASISMLSNSSKGISLADPRVQRVLRSDSFCAPPPAPPPKDTLPTSIGFKRAPSFGTLAQEAKREAENRRHVRKDSGSYLSSDEEEKIRTRQAKKPRTKAGSPSSDDSPGMATPPASSPMSSAPSPLMDKPPLPPAKDKTPLKSRSKSKGMVACLEGTPKSPKPKSAEKKEKAARPMPMNLQRNPSMFGAELPHLCNPSNTPAVVSPSPSSGNASKAQVPPPATAILTRSPSSIPASPTPPSTQKVKTLRRVRRLAPARRISFGSLVAPGDEADGEGEGEHEEKLALGSAFQLH</sequence>